<evidence type="ECO:0000259" key="8">
    <source>
        <dbReference type="Pfam" id="PF02687"/>
    </source>
</evidence>
<dbReference type="InterPro" id="IPR025857">
    <property type="entry name" value="MacB_PCD"/>
</dbReference>
<dbReference type="GO" id="GO:0022857">
    <property type="term" value="F:transmembrane transporter activity"/>
    <property type="evidence" value="ECO:0007669"/>
    <property type="project" value="TreeGrafter"/>
</dbReference>
<comment type="caution">
    <text evidence="10">The sequence shown here is derived from an EMBL/GenBank/DDBJ whole genome shotgun (WGS) entry which is preliminary data.</text>
</comment>
<dbReference type="Proteomes" id="UP000070620">
    <property type="component" value="Unassembled WGS sequence"/>
</dbReference>
<comment type="similarity">
    <text evidence="6">Belongs to the ABC-4 integral membrane protein family.</text>
</comment>
<evidence type="ECO:0000256" key="6">
    <source>
        <dbReference type="ARBA" id="ARBA00038076"/>
    </source>
</evidence>
<accession>A0A136PY45</accession>
<dbReference type="EMBL" id="LRQV01000006">
    <property type="protein sequence ID" value="KXK63408.1"/>
    <property type="molecule type" value="Genomic_DNA"/>
</dbReference>
<keyword evidence="5 7" id="KW-0472">Membrane</keyword>
<name>A0A136PY45_9ACTN</name>
<dbReference type="AlphaFoldDB" id="A0A136PY45"/>
<protein>
    <submittedName>
        <fullName evidence="10">ABC transporter permease</fullName>
    </submittedName>
</protein>
<feature type="transmembrane region" description="Helical" evidence="7">
    <location>
        <begin position="383"/>
        <end position="403"/>
    </location>
</feature>
<dbReference type="InterPro" id="IPR050250">
    <property type="entry name" value="Macrolide_Exporter_MacB"/>
</dbReference>
<feature type="transmembrane region" description="Helical" evidence="7">
    <location>
        <begin position="348"/>
        <end position="371"/>
    </location>
</feature>
<dbReference type="InterPro" id="IPR003838">
    <property type="entry name" value="ABC3_permease_C"/>
</dbReference>
<evidence type="ECO:0000256" key="4">
    <source>
        <dbReference type="ARBA" id="ARBA00022989"/>
    </source>
</evidence>
<dbReference type="GO" id="GO:0005886">
    <property type="term" value="C:plasma membrane"/>
    <property type="evidence" value="ECO:0007669"/>
    <property type="project" value="UniProtKB-SubCell"/>
</dbReference>
<feature type="domain" description="ABC3 transporter permease C-terminal" evidence="8">
    <location>
        <begin position="297"/>
        <end position="410"/>
    </location>
</feature>
<keyword evidence="2" id="KW-1003">Cell membrane</keyword>
<sequence>MGRPGPRRGVGAVTAPIDRAPRPTRLAVPDLLALGLTGLRARPLRAVLSALGIAIGIATMIVVTGIPAAGQAALLTELTALGTNSLQAMAAPDRDPPTRLPESAVGMVRRIGPVTAVSAVGNTRTVVRRNDHLDPTDGSGLTVLASHLDLLPTINARIRVGSWLNPATADFPTVVLGSVAATRLGIADLPAGQPAPQVTIADRRFTVIGILAETPLSPDIDRSVLVGWPAARSELRFDGHPTVIYIRCEESQLEAVRGVLAETIFPERPGQVVVSRPSDALAAKRATEGNFSVLFLALAAVALLVGGIGVANTMIVSVLERRAEIGLRRALGATRGQIRGQFLTESTVLAALGGLVGTAVGLLATVGYAAWQGWPLVLPGQAAVLGVGGAVLIGVLAGVYPCVRAARLPPTQALAAA</sequence>
<evidence type="ECO:0000256" key="7">
    <source>
        <dbReference type="SAM" id="Phobius"/>
    </source>
</evidence>
<evidence type="ECO:0000313" key="11">
    <source>
        <dbReference type="Proteomes" id="UP000070620"/>
    </source>
</evidence>
<reference evidence="10 11" key="1">
    <citation type="submission" date="2016-01" db="EMBL/GenBank/DDBJ databases">
        <title>Whole genome sequence and analysis of Micromonospora rosaria DSM 803, which can produce antibacterial substance rosamicin.</title>
        <authorList>
            <person name="Yang H."/>
            <person name="He X."/>
            <person name="Zhu D."/>
        </authorList>
    </citation>
    <scope>NUCLEOTIDE SEQUENCE [LARGE SCALE GENOMIC DNA]</scope>
    <source>
        <strain evidence="10 11">DSM 803</strain>
    </source>
</reference>
<evidence type="ECO:0000313" key="10">
    <source>
        <dbReference type="EMBL" id="KXK63408.1"/>
    </source>
</evidence>
<evidence type="ECO:0000256" key="3">
    <source>
        <dbReference type="ARBA" id="ARBA00022692"/>
    </source>
</evidence>
<organism evidence="10 11">
    <name type="scientific">Micromonospora rosaria</name>
    <dbReference type="NCBI Taxonomy" id="47874"/>
    <lineage>
        <taxon>Bacteria</taxon>
        <taxon>Bacillati</taxon>
        <taxon>Actinomycetota</taxon>
        <taxon>Actinomycetes</taxon>
        <taxon>Micromonosporales</taxon>
        <taxon>Micromonosporaceae</taxon>
        <taxon>Micromonospora</taxon>
    </lineage>
</organism>
<feature type="transmembrane region" description="Helical" evidence="7">
    <location>
        <begin position="46"/>
        <end position="69"/>
    </location>
</feature>
<feature type="domain" description="MacB-like periplasmic core" evidence="9">
    <location>
        <begin position="47"/>
        <end position="257"/>
    </location>
</feature>
<evidence type="ECO:0000256" key="1">
    <source>
        <dbReference type="ARBA" id="ARBA00004651"/>
    </source>
</evidence>
<feature type="transmembrane region" description="Helical" evidence="7">
    <location>
        <begin position="293"/>
        <end position="319"/>
    </location>
</feature>
<keyword evidence="11" id="KW-1185">Reference proteome</keyword>
<dbReference type="PANTHER" id="PTHR30572">
    <property type="entry name" value="MEMBRANE COMPONENT OF TRANSPORTER-RELATED"/>
    <property type="match status" value="1"/>
</dbReference>
<dbReference type="Pfam" id="PF12704">
    <property type="entry name" value="MacB_PCD"/>
    <property type="match status" value="1"/>
</dbReference>
<evidence type="ECO:0000259" key="9">
    <source>
        <dbReference type="Pfam" id="PF12704"/>
    </source>
</evidence>
<evidence type="ECO:0000256" key="5">
    <source>
        <dbReference type="ARBA" id="ARBA00023136"/>
    </source>
</evidence>
<keyword evidence="4 7" id="KW-1133">Transmembrane helix</keyword>
<proteinExistence type="inferred from homology"/>
<dbReference type="OrthoDB" id="9780560at2"/>
<keyword evidence="3 7" id="KW-0812">Transmembrane</keyword>
<gene>
    <name evidence="10" type="ORF">AWW66_03595</name>
</gene>
<dbReference type="Pfam" id="PF02687">
    <property type="entry name" value="FtsX"/>
    <property type="match status" value="1"/>
</dbReference>
<comment type="subcellular location">
    <subcellularLocation>
        <location evidence="1">Cell membrane</location>
        <topology evidence="1">Multi-pass membrane protein</topology>
    </subcellularLocation>
</comment>
<evidence type="ECO:0000256" key="2">
    <source>
        <dbReference type="ARBA" id="ARBA00022475"/>
    </source>
</evidence>
<dbReference type="PANTHER" id="PTHR30572:SF4">
    <property type="entry name" value="ABC TRANSPORTER PERMEASE YTRF"/>
    <property type="match status" value="1"/>
</dbReference>